<dbReference type="GO" id="GO:0005525">
    <property type="term" value="F:GTP binding"/>
    <property type="evidence" value="ECO:0007669"/>
    <property type="project" value="UniProtKB-KW"/>
</dbReference>
<reference evidence="3 4" key="1">
    <citation type="submission" date="2019-03" db="EMBL/GenBank/DDBJ databases">
        <title>Single cell metagenomics reveals metabolic interactions within the superorganism composed of flagellate Streblomastix strix and complex community of Bacteroidetes bacteria on its surface.</title>
        <authorList>
            <person name="Treitli S.C."/>
            <person name="Kolisko M."/>
            <person name="Husnik F."/>
            <person name="Keeling P."/>
            <person name="Hampl V."/>
        </authorList>
    </citation>
    <scope>NUCLEOTIDE SEQUENCE [LARGE SCALE GENOMIC DNA]</scope>
    <source>
        <strain evidence="3">ST1C</strain>
    </source>
</reference>
<evidence type="ECO:0000256" key="2">
    <source>
        <dbReference type="ARBA" id="ARBA00023134"/>
    </source>
</evidence>
<dbReference type="InterPro" id="IPR009000">
    <property type="entry name" value="Transl_B-barrel_sf"/>
</dbReference>
<dbReference type="InterPro" id="IPR050100">
    <property type="entry name" value="TRAFAC_GTPase_members"/>
</dbReference>
<gene>
    <name evidence="3" type="ORF">EZS28_012988</name>
</gene>
<keyword evidence="3" id="KW-0251">Elongation factor</keyword>
<dbReference type="OrthoDB" id="342024at2759"/>
<evidence type="ECO:0000256" key="1">
    <source>
        <dbReference type="ARBA" id="ARBA00022741"/>
    </source>
</evidence>
<comment type="caution">
    <text evidence="3">The sequence shown here is derived from an EMBL/GenBank/DDBJ whole genome shotgun (WGS) entry which is preliminary data.</text>
</comment>
<dbReference type="Gene3D" id="2.40.30.10">
    <property type="entry name" value="Translation factors"/>
    <property type="match status" value="1"/>
</dbReference>
<name>A0A5J4W998_9EUKA</name>
<sequence>MGVQKLIFTVNNMDEIQWNNKKYIAIIAEIGRFAQNIGFKYEDCIFIPISEKFGDNLIDKSKNQESSCGPSLIELILTHKTPEIKIDEPFLMRIDKIEEENLEENFDITLFGKIESGIIKEGDSLLIQPGLSEIKVQSIICNENKLQIAIPGDLVEIGFQDVDDSLPKIDYFEAQFSVLKCENIISAGFYCVVFANNTQVEGIITVSLIKINFQL</sequence>
<dbReference type="Gene3D" id="3.40.50.300">
    <property type="entry name" value="P-loop containing nucleotide triphosphate hydrolases"/>
    <property type="match status" value="1"/>
</dbReference>
<organism evidence="3 4">
    <name type="scientific">Streblomastix strix</name>
    <dbReference type="NCBI Taxonomy" id="222440"/>
    <lineage>
        <taxon>Eukaryota</taxon>
        <taxon>Metamonada</taxon>
        <taxon>Preaxostyla</taxon>
        <taxon>Oxymonadida</taxon>
        <taxon>Streblomastigidae</taxon>
        <taxon>Streblomastix</taxon>
    </lineage>
</organism>
<dbReference type="AlphaFoldDB" id="A0A5J4W998"/>
<keyword evidence="1" id="KW-0547">Nucleotide-binding</keyword>
<dbReference type="SUPFAM" id="SSF50447">
    <property type="entry name" value="Translation proteins"/>
    <property type="match status" value="1"/>
</dbReference>
<proteinExistence type="predicted"/>
<dbReference type="GO" id="GO:0003746">
    <property type="term" value="F:translation elongation factor activity"/>
    <property type="evidence" value="ECO:0007669"/>
    <property type="project" value="UniProtKB-KW"/>
</dbReference>
<accession>A0A5J4W998</accession>
<dbReference type="EMBL" id="SNRW01002866">
    <property type="protein sequence ID" value="KAA6391484.1"/>
    <property type="molecule type" value="Genomic_DNA"/>
</dbReference>
<dbReference type="PANTHER" id="PTHR23115">
    <property type="entry name" value="TRANSLATION FACTOR"/>
    <property type="match status" value="1"/>
</dbReference>
<keyword evidence="3" id="KW-0648">Protein biosynthesis</keyword>
<evidence type="ECO:0000313" key="4">
    <source>
        <dbReference type="Proteomes" id="UP000324800"/>
    </source>
</evidence>
<dbReference type="SUPFAM" id="SSF52540">
    <property type="entry name" value="P-loop containing nucleoside triphosphate hydrolases"/>
    <property type="match status" value="1"/>
</dbReference>
<protein>
    <submittedName>
        <fullName evidence="3">Putative Elongation factor 1-alpha</fullName>
    </submittedName>
</protein>
<evidence type="ECO:0000313" key="3">
    <source>
        <dbReference type="EMBL" id="KAA6391484.1"/>
    </source>
</evidence>
<dbReference type="InterPro" id="IPR027417">
    <property type="entry name" value="P-loop_NTPase"/>
</dbReference>
<keyword evidence="2" id="KW-0342">GTP-binding</keyword>
<dbReference type="Proteomes" id="UP000324800">
    <property type="component" value="Unassembled WGS sequence"/>
</dbReference>